<keyword evidence="2" id="KW-1185">Reference proteome</keyword>
<gene>
    <name evidence="1" type="primary">jg26735</name>
    <name evidence="1" type="ORF">PAEG_LOCUS7494</name>
</gene>
<evidence type="ECO:0000313" key="2">
    <source>
        <dbReference type="Proteomes" id="UP000838756"/>
    </source>
</evidence>
<organism evidence="1 2">
    <name type="scientific">Pararge aegeria aegeria</name>
    <dbReference type="NCBI Taxonomy" id="348720"/>
    <lineage>
        <taxon>Eukaryota</taxon>
        <taxon>Metazoa</taxon>
        <taxon>Ecdysozoa</taxon>
        <taxon>Arthropoda</taxon>
        <taxon>Hexapoda</taxon>
        <taxon>Insecta</taxon>
        <taxon>Pterygota</taxon>
        <taxon>Neoptera</taxon>
        <taxon>Endopterygota</taxon>
        <taxon>Lepidoptera</taxon>
        <taxon>Glossata</taxon>
        <taxon>Ditrysia</taxon>
        <taxon>Papilionoidea</taxon>
        <taxon>Nymphalidae</taxon>
        <taxon>Satyrinae</taxon>
        <taxon>Satyrini</taxon>
        <taxon>Parargina</taxon>
        <taxon>Pararge</taxon>
    </lineage>
</organism>
<accession>A0A8S4QXK4</accession>
<protein>
    <submittedName>
        <fullName evidence="1">Jg26735 protein</fullName>
    </submittedName>
</protein>
<proteinExistence type="predicted"/>
<comment type="caution">
    <text evidence="1">The sequence shown here is derived from an EMBL/GenBank/DDBJ whole genome shotgun (WGS) entry which is preliminary data.</text>
</comment>
<dbReference type="AlphaFoldDB" id="A0A8S4QXK4"/>
<reference evidence="1" key="1">
    <citation type="submission" date="2022-03" db="EMBL/GenBank/DDBJ databases">
        <authorList>
            <person name="Lindestad O."/>
        </authorList>
    </citation>
    <scope>NUCLEOTIDE SEQUENCE</scope>
</reference>
<evidence type="ECO:0000313" key="1">
    <source>
        <dbReference type="EMBL" id="CAH2226804.1"/>
    </source>
</evidence>
<feature type="non-terminal residue" evidence="1">
    <location>
        <position position="1"/>
    </location>
</feature>
<name>A0A8S4QXK4_9NEOP</name>
<dbReference type="Proteomes" id="UP000838756">
    <property type="component" value="Unassembled WGS sequence"/>
</dbReference>
<dbReference type="OrthoDB" id="6932394at2759"/>
<dbReference type="EMBL" id="CAKXAJ010022067">
    <property type="protein sequence ID" value="CAH2226804.1"/>
    <property type="molecule type" value="Genomic_DNA"/>
</dbReference>
<sequence length="124" mass="13721">SEISDDIREIAPEYQAIQTNVGYISSEGEVTPPSPSPQTEFLERVCAYLSEPTPSSCKSLALAWANTLVHLEPTQRLYAKKAINDILFEAELGNLNRYSVKIEPDNWQSSCYSDTWGSSATSSD</sequence>